<reference evidence="2 3" key="1">
    <citation type="submission" date="2014-11" db="EMBL/GenBank/DDBJ databases">
        <authorList>
            <person name="Zhu J."/>
            <person name="Qi W."/>
            <person name="Song R."/>
        </authorList>
    </citation>
    <scope>NUCLEOTIDE SEQUENCE [LARGE SCALE GENOMIC DNA]</scope>
</reference>
<feature type="compositionally biased region" description="Basic residues" evidence="1">
    <location>
        <begin position="87"/>
        <end position="100"/>
    </location>
</feature>
<accession>A0A0G4F052</accession>
<keyword evidence="3" id="KW-1185">Reference proteome</keyword>
<feature type="compositionally biased region" description="Acidic residues" evidence="1">
    <location>
        <begin position="62"/>
        <end position="83"/>
    </location>
</feature>
<dbReference type="EMBL" id="CDMY01000354">
    <property type="protein sequence ID" value="CEM04584.1"/>
    <property type="molecule type" value="Genomic_DNA"/>
</dbReference>
<feature type="region of interest" description="Disordered" evidence="1">
    <location>
        <begin position="55"/>
        <end position="224"/>
    </location>
</feature>
<sequence length="224" mass="25437">PPRAEEVQAESYLITDPEECLGLLPALFGVSDDSGHVPPGWDLSADDLQAIMGKWEQNNPLPDDDEADEGGDDGEWYDNDDEDARAVRRRIRNAMRHNRNTHTSGHVRLSDTTRRIQAAILRSRTWSRRSSRSSVQSRVSRAGNNESRQDGSRRVRLGRRQRRNSDSSGKTSAVMRHEPATENREFLRPPNEARGLPTTARGSRVEEQDPKPTNLTEHRKPTRR</sequence>
<evidence type="ECO:0000313" key="3">
    <source>
        <dbReference type="Proteomes" id="UP000041254"/>
    </source>
</evidence>
<evidence type="ECO:0000313" key="2">
    <source>
        <dbReference type="EMBL" id="CEM04584.1"/>
    </source>
</evidence>
<feature type="compositionally biased region" description="Low complexity" evidence="1">
    <location>
        <begin position="132"/>
        <end position="141"/>
    </location>
</feature>
<dbReference type="VEuPathDB" id="CryptoDB:Vbra_14030"/>
<organism evidence="2 3">
    <name type="scientific">Vitrella brassicaformis (strain CCMP3155)</name>
    <dbReference type="NCBI Taxonomy" id="1169540"/>
    <lineage>
        <taxon>Eukaryota</taxon>
        <taxon>Sar</taxon>
        <taxon>Alveolata</taxon>
        <taxon>Colpodellida</taxon>
        <taxon>Vitrellaceae</taxon>
        <taxon>Vitrella</taxon>
    </lineage>
</organism>
<dbReference type="Proteomes" id="UP000041254">
    <property type="component" value="Unassembled WGS sequence"/>
</dbReference>
<gene>
    <name evidence="2" type="ORF">Vbra_14030</name>
</gene>
<dbReference type="InParanoid" id="A0A0G4F052"/>
<feature type="non-terminal residue" evidence="2">
    <location>
        <position position="1"/>
    </location>
</feature>
<dbReference type="AlphaFoldDB" id="A0A0G4F052"/>
<name>A0A0G4F052_VITBC</name>
<protein>
    <submittedName>
        <fullName evidence="2">Uncharacterized protein</fullName>
    </submittedName>
</protein>
<evidence type="ECO:0000256" key="1">
    <source>
        <dbReference type="SAM" id="MobiDB-lite"/>
    </source>
</evidence>
<proteinExistence type="predicted"/>
<feature type="compositionally biased region" description="Basic and acidic residues" evidence="1">
    <location>
        <begin position="175"/>
        <end position="187"/>
    </location>
</feature>